<keyword evidence="4" id="KW-0067">ATP-binding</keyword>
<dbReference type="GO" id="GO:0005694">
    <property type="term" value="C:chromosome"/>
    <property type="evidence" value="ECO:0007669"/>
    <property type="project" value="UniProtKB-ARBA"/>
</dbReference>
<feature type="region of interest" description="Disordered" evidence="5">
    <location>
        <begin position="1"/>
        <end position="25"/>
    </location>
</feature>
<dbReference type="Gene3D" id="3.40.50.300">
    <property type="entry name" value="P-loop containing nucleotide triphosphate hydrolases"/>
    <property type="match status" value="2"/>
</dbReference>
<dbReference type="PANTHER" id="PTHR10887">
    <property type="entry name" value="DNA2/NAM7 HELICASE FAMILY"/>
    <property type="match status" value="1"/>
</dbReference>
<feature type="compositionally biased region" description="Basic residues" evidence="5">
    <location>
        <begin position="2270"/>
        <end position="2285"/>
    </location>
</feature>
<sequence length="2515" mass="282182">MNTRGKKAGRPRAAPSDVHDSQYPMPSKRLMSLKKTNPKSFVIQMIHFLRRQTCHPDVGVGWWCCFPAYMSHLLTFLADSEGHDQELWSSFRKEVALQLRNCRQCVVKYHEAVSQWELCEQDIYDAEVVKTRVQSLLDWDCERVLPLIKAGADVREGDAKQQVIVIQCREAFFEALVSLRLCTSTNFCTSLGKLFQKRIPARNEEDTLPFIRQLGFVPEGLIALCFHGLPVVQVWALRIYKSSQKGLRVPREPLFFLLRRAMKRLRALQDQVCLEVYLDQNLLERDFAKLEAQWEATSALICTMDEDAIQSVVRRNKSLLPVTIACTGISLHSERIALLSLKVLRRLLRSLPFDCVFDQKSTTAEVFLDSIFLALRKHLERSTIAEKVLTLIGCVLGLVHRNCSASTTSELFKKCLTELYDIAKDASFCSFEVQLEERGASSGTEKNSRVRKSLWKTAAEVLRFFYTITSPSLPLDDAMLISTIVTASLKQDAIGSWSWDLFKCVLLTDVFNVLRSLKTEKDLHVIARTFLEMRPKVGEMRPEEQVLLADVVNVPTNMVAKPTWVGPLWRRVLLGEHLKKTDARNEIVIDREMSILLDLHRLVGVFDSRKVQFVLDGPSSGSTSPQPKREMIYSKDRGRVIELITSVQETISARLRWACSELPGKSWLHHLPFHVAHLLSSARKDIAKRCSSALRTSYGLKDVISVIPHSKLLVQLMKQDERTAEMVVDGFTSSLRTIVVLSDMTSIRTYAVFLQWYRTLLDSEYTALLRDESTLKWTLASVRSFSDNWSGFECTIGAEEFREACCQFFKQLREVWARLYDEVQSKNETGKHQEPALIRGVTQSLFKMHTVKDETVLASWVHTMGSMAEKWAKSREHRTAMSKIITTHANGIATGTGLSHEQCSQLAQAGNLDDVQPVLLAWSRRKETKDTNRNTVTKVYEATKIDQFFERKSGKDSNTYETPGLQSNNTRGRSVTTWGMTTMRSRLPLMRAPVKSVKSTGTLSELRKEHTHDGARSKRTKKVRSELQPEGLPKKTYFEIQREKYIARRARDAKESHPAISSPDSENQCSPWPSVKEPQRDAEESSSIEAEVDLEAQDLLRYALPSDVRSKTKRDMDVIYRQLLSSSEPSLRQTGAMGSDNKAFSSTEDYVDFWEPLLIAEYRASVMKMIGEENVFATRFKQDPHGYRYCRTAFEVQEPPSSVGYFHHLSMQLCEGQGGEIKGSRGGFSSSQFSIFDAQPTDIVYLLIPPARCTVGESGDVTESIAFVAAKKVNKGVLQLELRICFDDALETAPGKGRRIQVSRLMSLTTFQRQIEALWLVPFLPDGLLWPILDPSKGFAVNDAVESHNEEASLAVTRFSRDFVSDLKSKGSLNESQAVAINSVLRSAGPLFGYHGSADNEKFFKKNHGALTLIQGPPGTGKTSTIINLLSTLVLTSPNRKYPRMTRIFLEDHSFRIKIPAIRVLVCAPSNAAVDEVMLRVMEHGLPVPGGGRACPRMVRVGHGTTQKRLKSMELDSVAKSENCTDESAELGDAQSRLTGHCRVLREINDRISEVSKERHELITLDETQRKYSQVGTASQLTPQIQSLTEKLTRLHGEKEVLKRYLSRDRDEVKEKNEARKREETKRMCTALNRTTLVFSTLNSAGHELMRSLGTSFDVIIIDEAAQCIEPESLIPMTIGLREKTSSKFTQVVMVGDPKQLPATILSTNPRILRPMGMSLFERACVPDPARVMMLRVQYRMHPAISGFPNKQFYSGLLQDGANVQGDSAFRSFHNDGRRRFGPLTFFDTASIGTEERRTAKGSISNFGEARMVITILKSLVGLYKAENLKNDIVILSPYNHQVNLLKQLVRECVTLESVCVEVSTIDGIQGREKSVVILSTVRGQNSNGIGFVKDVRRMNVALTRAKHSLLIVGDAPVLSRSSPPWYELLKHCRDQDRLIVLPKRVETLFPDRITQDDLIAASRPNQSGRQPFLSSKPLSSVKPIRAKEECTERTPEDISRAKACHTNNASKSPTDSIAVQIRPVLSSVKRPRSCENAPHHVNEVKRMKQDGSSVRSRTEDFVQNGDKNAGAEETTCSTALPVDRKKLSNGESRLAKSGELDLIASKVMREGSLQPSSNYSRDCLESKSQPNIVGGPRKVQDRGPIGMPVSKQVLPLRSNVLPVVPEVKPKTSEVRAAKSIKAMRENATSSQRMTSSSFGPFAPSRRKTEVSPFASKNAAPFVYSNELKRENSNKKHNNVFESGEVRRLDSRSYHQVRQLVSRESQIRRNDHKRPKPAKKEHKIHPQQPRLDASQPRANILSRLGSRTSPGTRRVGYAEQPPASKFGAPTFNPSSNQRVQPSGIQSIAQSVGAGSRSRPLGKFPSVVPGVRKPTSQNYVGSRRWGTTGDGQLTRMPFVGTRSVNHRGFVKKQPRELGMRRANASGQNNHGATTGSEAKSLAEARRASSQPKSRLRPQPRMAVMSEGPHLNDTRPRPPRAQGRREGGPPRQSPAGSLLERLQAGQERTLSMLKRNG</sequence>
<proteinExistence type="predicted"/>
<dbReference type="InterPro" id="IPR027417">
    <property type="entry name" value="P-loop_NTPase"/>
</dbReference>
<dbReference type="FunFam" id="3.40.50.300:FF:000326">
    <property type="entry name" value="P-loop containing nucleoside triphosphate hydrolase"/>
    <property type="match status" value="1"/>
</dbReference>
<feature type="compositionally biased region" description="Polar residues" evidence="5">
    <location>
        <begin position="2187"/>
        <end position="2199"/>
    </location>
</feature>
<evidence type="ECO:0000259" key="6">
    <source>
        <dbReference type="Pfam" id="PF12726"/>
    </source>
</evidence>
<feature type="region of interest" description="Disordered" evidence="5">
    <location>
        <begin position="954"/>
        <end position="976"/>
    </location>
</feature>
<keyword evidence="10" id="KW-1185">Reference proteome</keyword>
<dbReference type="Pfam" id="PF13087">
    <property type="entry name" value="AAA_12"/>
    <property type="match status" value="1"/>
</dbReference>
<evidence type="ECO:0000259" key="7">
    <source>
        <dbReference type="Pfam" id="PF13086"/>
    </source>
</evidence>
<dbReference type="GO" id="GO:0016604">
    <property type="term" value="C:nuclear body"/>
    <property type="evidence" value="ECO:0007669"/>
    <property type="project" value="TreeGrafter"/>
</dbReference>
<feature type="compositionally biased region" description="Polar residues" evidence="5">
    <location>
        <begin position="2423"/>
        <end position="2436"/>
    </location>
</feature>
<evidence type="ECO:0000313" key="9">
    <source>
        <dbReference type="EMBL" id="PXF49922.1"/>
    </source>
</evidence>
<dbReference type="GO" id="GO:0001147">
    <property type="term" value="F:transcription termination site sequence-specific DNA binding"/>
    <property type="evidence" value="ECO:0007669"/>
    <property type="project" value="TreeGrafter"/>
</dbReference>
<feature type="compositionally biased region" description="Polar residues" evidence="5">
    <location>
        <begin position="1062"/>
        <end position="1071"/>
    </location>
</feature>
<keyword evidence="2" id="KW-0378">Hydrolase</keyword>
<evidence type="ECO:0000256" key="1">
    <source>
        <dbReference type="ARBA" id="ARBA00022741"/>
    </source>
</evidence>
<feature type="compositionally biased region" description="Polar residues" evidence="5">
    <location>
        <begin position="2331"/>
        <end position="2349"/>
    </location>
</feature>
<dbReference type="PANTHER" id="PTHR10887:SF495">
    <property type="entry name" value="HELICASE SENATAXIN ISOFORM X1-RELATED"/>
    <property type="match status" value="1"/>
</dbReference>
<feature type="domain" description="DNA2/NAM7 helicase-like C-terminal" evidence="8">
    <location>
        <begin position="1717"/>
        <end position="1916"/>
    </location>
</feature>
<feature type="region of interest" description="Disordered" evidence="5">
    <location>
        <begin position="2251"/>
        <end position="2515"/>
    </location>
</feature>
<feature type="region of interest" description="Disordered" evidence="5">
    <location>
        <begin position="1049"/>
        <end position="1089"/>
    </location>
</feature>
<protein>
    <submittedName>
        <fullName evidence="9">Putative ATP-dependent helicase</fullName>
    </submittedName>
</protein>
<evidence type="ECO:0000259" key="8">
    <source>
        <dbReference type="Pfam" id="PF13087"/>
    </source>
</evidence>
<dbReference type="GO" id="GO:0005524">
    <property type="term" value="F:ATP binding"/>
    <property type="evidence" value="ECO:0007669"/>
    <property type="project" value="UniProtKB-KW"/>
</dbReference>
<dbReference type="InterPro" id="IPR041679">
    <property type="entry name" value="DNA2/NAM7-like_C"/>
</dbReference>
<reference evidence="9 10" key="1">
    <citation type="journal article" date="2018" name="Mol. Biol. Evol.">
        <title>Analysis of the draft genome of the red seaweed Gracilariopsis chorda provides insights into genome size evolution in Rhodophyta.</title>
        <authorList>
            <person name="Lee J."/>
            <person name="Yang E.C."/>
            <person name="Graf L."/>
            <person name="Yang J.H."/>
            <person name="Qiu H."/>
            <person name="Zel Zion U."/>
            <person name="Chan C.X."/>
            <person name="Stephens T.G."/>
            <person name="Weber A.P.M."/>
            <person name="Boo G.H."/>
            <person name="Boo S.M."/>
            <person name="Kim K.M."/>
            <person name="Shin Y."/>
            <person name="Jung M."/>
            <person name="Lee S.J."/>
            <person name="Yim H.S."/>
            <person name="Lee J.H."/>
            <person name="Bhattacharya D."/>
            <person name="Yoon H.S."/>
        </authorList>
    </citation>
    <scope>NUCLEOTIDE SEQUENCE [LARGE SCALE GENOMIC DNA]</scope>
    <source>
        <strain evidence="9 10">SKKU-2015</strain>
        <tissue evidence="9">Whole body</tissue>
    </source>
</reference>
<dbReference type="GO" id="GO:0006369">
    <property type="term" value="P:termination of RNA polymerase II transcription"/>
    <property type="evidence" value="ECO:0007669"/>
    <property type="project" value="TreeGrafter"/>
</dbReference>
<name>A0A2V3J715_9FLOR</name>
<feature type="compositionally biased region" description="Basic residues" evidence="5">
    <location>
        <begin position="1"/>
        <end position="10"/>
    </location>
</feature>
<dbReference type="Pfam" id="PF13086">
    <property type="entry name" value="AAA_11"/>
    <property type="match status" value="1"/>
</dbReference>
<evidence type="ECO:0000313" key="10">
    <source>
        <dbReference type="Proteomes" id="UP000247409"/>
    </source>
</evidence>
<evidence type="ECO:0000256" key="5">
    <source>
        <dbReference type="SAM" id="MobiDB-lite"/>
    </source>
</evidence>
<keyword evidence="1" id="KW-0547">Nucleotide-binding</keyword>
<dbReference type="CDD" id="cd18808">
    <property type="entry name" value="SF1_C_Upf1"/>
    <property type="match status" value="1"/>
</dbReference>
<organism evidence="9 10">
    <name type="scientific">Gracilariopsis chorda</name>
    <dbReference type="NCBI Taxonomy" id="448386"/>
    <lineage>
        <taxon>Eukaryota</taxon>
        <taxon>Rhodophyta</taxon>
        <taxon>Florideophyceae</taxon>
        <taxon>Rhodymeniophycidae</taxon>
        <taxon>Gracilariales</taxon>
        <taxon>Gracilariaceae</taxon>
        <taxon>Gracilariopsis</taxon>
    </lineage>
</organism>
<feature type="region of interest" description="Disordered" evidence="5">
    <location>
        <begin position="2047"/>
        <end position="2077"/>
    </location>
</feature>
<dbReference type="InterPro" id="IPR024481">
    <property type="entry name" value="Helicase_Sen1_N"/>
</dbReference>
<evidence type="ECO:0000256" key="3">
    <source>
        <dbReference type="ARBA" id="ARBA00022806"/>
    </source>
</evidence>
<comment type="caution">
    <text evidence="9">The sequence shown here is derived from an EMBL/GenBank/DDBJ whole genome shotgun (WGS) entry which is preliminary data.</text>
</comment>
<feature type="region of interest" description="Disordered" evidence="5">
    <location>
        <begin position="2113"/>
        <end position="2145"/>
    </location>
</feature>
<feature type="compositionally biased region" description="Basic and acidic residues" evidence="5">
    <location>
        <begin position="1005"/>
        <end position="1016"/>
    </location>
</feature>
<dbReference type="GO" id="GO:0016787">
    <property type="term" value="F:hydrolase activity"/>
    <property type="evidence" value="ECO:0007669"/>
    <property type="project" value="UniProtKB-KW"/>
</dbReference>
<feature type="compositionally biased region" description="Polar residues" evidence="5">
    <location>
        <begin position="2114"/>
        <end position="2132"/>
    </location>
</feature>
<feature type="domain" description="Helicase Sen1 N-terminal" evidence="6">
    <location>
        <begin position="93"/>
        <end position="372"/>
    </location>
</feature>
<dbReference type="SUPFAM" id="SSF52540">
    <property type="entry name" value="P-loop containing nucleoside triphosphate hydrolases"/>
    <property type="match status" value="1"/>
</dbReference>
<evidence type="ECO:0000256" key="2">
    <source>
        <dbReference type="ARBA" id="ARBA00022801"/>
    </source>
</evidence>
<dbReference type="InterPro" id="IPR047187">
    <property type="entry name" value="SF1_C_Upf1"/>
</dbReference>
<dbReference type="CDD" id="cd18042">
    <property type="entry name" value="DEXXQc_SETX"/>
    <property type="match status" value="1"/>
</dbReference>
<dbReference type="InterPro" id="IPR045055">
    <property type="entry name" value="DNA2/NAM7-like"/>
</dbReference>
<dbReference type="OrthoDB" id="5429at2759"/>
<dbReference type="Pfam" id="PF12726">
    <property type="entry name" value="SEN1_N"/>
    <property type="match status" value="1"/>
</dbReference>
<dbReference type="InterPro" id="IPR041677">
    <property type="entry name" value="DNA2/NAM7_AAA_11"/>
</dbReference>
<dbReference type="STRING" id="448386.A0A2V3J715"/>
<accession>A0A2V3J715</accession>
<feature type="compositionally biased region" description="Polar residues" evidence="5">
    <location>
        <begin position="956"/>
        <end position="976"/>
    </location>
</feature>
<gene>
    <name evidence="9" type="ORF">BWQ96_00082</name>
</gene>
<evidence type="ECO:0000256" key="4">
    <source>
        <dbReference type="ARBA" id="ARBA00022840"/>
    </source>
</evidence>
<dbReference type="GO" id="GO:0004386">
    <property type="term" value="F:helicase activity"/>
    <property type="evidence" value="ECO:0007669"/>
    <property type="project" value="UniProtKB-KW"/>
</dbReference>
<feature type="region of interest" description="Disordered" evidence="5">
    <location>
        <begin position="2185"/>
        <end position="2211"/>
    </location>
</feature>
<feature type="region of interest" description="Disordered" evidence="5">
    <location>
        <begin position="994"/>
        <end position="1030"/>
    </location>
</feature>
<dbReference type="EMBL" id="NBIV01000001">
    <property type="protein sequence ID" value="PXF49922.1"/>
    <property type="molecule type" value="Genomic_DNA"/>
</dbReference>
<keyword evidence="3 9" id="KW-0347">Helicase</keyword>
<dbReference type="Proteomes" id="UP000247409">
    <property type="component" value="Unassembled WGS sequence"/>
</dbReference>
<feature type="domain" description="DNA2/NAM7 helicase helicase" evidence="7">
    <location>
        <begin position="1373"/>
        <end position="1707"/>
    </location>
</feature>